<accession>A0A1X0B8M5</accession>
<name>A0A1X0B8M5_9MYCO</name>
<evidence type="ECO:0000313" key="3">
    <source>
        <dbReference type="Proteomes" id="UP000192448"/>
    </source>
</evidence>
<protein>
    <submittedName>
        <fullName evidence="2">Uncharacterized protein</fullName>
    </submittedName>
</protein>
<gene>
    <name evidence="2" type="ORF">BST13_04845</name>
</gene>
<reference evidence="2 3" key="1">
    <citation type="submission" date="2017-02" db="EMBL/GenBank/DDBJ databases">
        <title>The new phylogeny of genus Mycobacterium.</title>
        <authorList>
            <person name="Tortoli E."/>
            <person name="Trovato A."/>
            <person name="Cirillo D.M."/>
        </authorList>
    </citation>
    <scope>NUCLEOTIDE SEQUENCE [LARGE SCALE GENOMIC DNA]</scope>
    <source>
        <strain evidence="2 3">RW6</strain>
    </source>
</reference>
<sequence>MIDFSNLTPAGGVVEYHVWPVHDGQHDDILIEGSPIWRRPVTGLIGDMPVVAPESGGLMLASDYLDTVLPRELQADHSNRGQYRADDFESPIGDAPVITVRERQED</sequence>
<keyword evidence="3" id="KW-1185">Reference proteome</keyword>
<organism evidence="2 3">
    <name type="scientific">Mycobacterium aquaticum</name>
    <dbReference type="NCBI Taxonomy" id="1927124"/>
    <lineage>
        <taxon>Bacteria</taxon>
        <taxon>Bacillati</taxon>
        <taxon>Actinomycetota</taxon>
        <taxon>Actinomycetes</taxon>
        <taxon>Mycobacteriales</taxon>
        <taxon>Mycobacteriaceae</taxon>
        <taxon>Mycobacterium</taxon>
    </lineage>
</organism>
<dbReference type="EMBL" id="MVHF01000003">
    <property type="protein sequence ID" value="ORA38711.1"/>
    <property type="molecule type" value="Genomic_DNA"/>
</dbReference>
<feature type="region of interest" description="Disordered" evidence="1">
    <location>
        <begin position="80"/>
        <end position="106"/>
    </location>
</feature>
<comment type="caution">
    <text evidence="2">The sequence shown here is derived from an EMBL/GenBank/DDBJ whole genome shotgun (WGS) entry which is preliminary data.</text>
</comment>
<evidence type="ECO:0000256" key="1">
    <source>
        <dbReference type="SAM" id="MobiDB-lite"/>
    </source>
</evidence>
<dbReference type="Proteomes" id="UP000192448">
    <property type="component" value="Unassembled WGS sequence"/>
</dbReference>
<dbReference type="STRING" id="1927124.BST13_04845"/>
<proteinExistence type="predicted"/>
<evidence type="ECO:0000313" key="2">
    <source>
        <dbReference type="EMBL" id="ORA38711.1"/>
    </source>
</evidence>
<dbReference type="AlphaFoldDB" id="A0A1X0B8M5"/>
<dbReference type="RefSeq" id="WP_083161162.1">
    <property type="nucleotide sequence ID" value="NZ_MVHF01000003.1"/>
</dbReference>